<feature type="region of interest" description="Disordered" evidence="1">
    <location>
        <begin position="117"/>
        <end position="164"/>
    </location>
</feature>
<feature type="chain" id="PRO_5036075996" evidence="2">
    <location>
        <begin position="19"/>
        <end position="362"/>
    </location>
</feature>
<dbReference type="EMBL" id="UIVT01000002">
    <property type="protein sequence ID" value="SVP90567.1"/>
    <property type="molecule type" value="Genomic_DNA"/>
</dbReference>
<feature type="compositionally biased region" description="Basic and acidic residues" evidence="1">
    <location>
        <begin position="75"/>
        <end position="91"/>
    </location>
</feature>
<feature type="compositionally biased region" description="Basic and acidic residues" evidence="1">
    <location>
        <begin position="117"/>
        <end position="131"/>
    </location>
</feature>
<feature type="compositionally biased region" description="Pro residues" evidence="1">
    <location>
        <begin position="132"/>
        <end position="150"/>
    </location>
</feature>
<name>A0A3B0MNL6_THEAN</name>
<evidence type="ECO:0000256" key="2">
    <source>
        <dbReference type="SAM" id="SignalP"/>
    </source>
</evidence>
<protein>
    <submittedName>
        <fullName evidence="4">Uncharacterized protein</fullName>
    </submittedName>
</protein>
<dbReference type="EMBL" id="UIVS01000002">
    <property type="protein sequence ID" value="SVP91082.1"/>
    <property type="molecule type" value="Genomic_DNA"/>
</dbReference>
<feature type="compositionally biased region" description="Gly residues" evidence="1">
    <location>
        <begin position="209"/>
        <end position="223"/>
    </location>
</feature>
<organism evidence="4">
    <name type="scientific">Theileria annulata</name>
    <dbReference type="NCBI Taxonomy" id="5874"/>
    <lineage>
        <taxon>Eukaryota</taxon>
        <taxon>Sar</taxon>
        <taxon>Alveolata</taxon>
        <taxon>Apicomplexa</taxon>
        <taxon>Aconoidasida</taxon>
        <taxon>Piroplasmida</taxon>
        <taxon>Theileriidae</taxon>
        <taxon>Theileria</taxon>
    </lineage>
</organism>
<evidence type="ECO:0000256" key="1">
    <source>
        <dbReference type="SAM" id="MobiDB-lite"/>
    </source>
</evidence>
<dbReference type="VEuPathDB" id="PiroplasmaDB:TA15710"/>
<gene>
    <name evidence="3" type="ORF">TAT_000127600</name>
    <name evidence="4" type="ORF">TAV_000127700</name>
</gene>
<evidence type="ECO:0000313" key="4">
    <source>
        <dbReference type="EMBL" id="SVP91082.1"/>
    </source>
</evidence>
<sequence>MNLVTSGIILYSFYICVCMDPEGSEPEKSESGIRFYGDGEPVFGTTLKLTPEEANILKDLLGSYQKSLSKCSSKPSDDPKPDLGLIRRDGDGNPLFLQTHEVTREEAEILSWLLKNHDPKEDPSAPPEERPPPYSPGNYPTPGPSAPPDPSYFQSGYGGYMPQGPYGQPSGAGYGAPGYGPYFPGGYGQQTPGTYPYPYPQQGPYGAEGATGGYGAGATGDAGYGTSWPQGPTAPEGEPSAPSDPPGPSGVSTPGGGGLRLVHLDAKVENECGLYEVLEYNLPGKGGKHRRYKPNCGFGINVVTYAGIEVWKMSGPHHATEVVLIGAGTGTKKIDVKLSNGTRVRFKKGGKNKPWKRDIEKQ</sequence>
<feature type="region of interest" description="Disordered" evidence="1">
    <location>
        <begin position="193"/>
        <end position="258"/>
    </location>
</feature>
<feature type="region of interest" description="Disordered" evidence="1">
    <location>
        <begin position="68"/>
        <end position="92"/>
    </location>
</feature>
<proteinExistence type="predicted"/>
<feature type="signal peptide" evidence="2">
    <location>
        <begin position="1"/>
        <end position="18"/>
    </location>
</feature>
<keyword evidence="2" id="KW-0732">Signal</keyword>
<evidence type="ECO:0000313" key="3">
    <source>
        <dbReference type="EMBL" id="SVP90567.1"/>
    </source>
</evidence>
<accession>A0A3B0MNL6</accession>
<reference evidence="4" key="1">
    <citation type="submission" date="2018-07" db="EMBL/GenBank/DDBJ databases">
        <authorList>
            <person name="Quirk P.G."/>
            <person name="Krulwich T.A."/>
        </authorList>
    </citation>
    <scope>NUCLEOTIDE SEQUENCE</scope>
    <source>
        <strain evidence="4">Anand</strain>
    </source>
</reference>
<dbReference type="AlphaFoldDB" id="A0A3B0MNL6"/>